<reference evidence="1 2" key="1">
    <citation type="submission" date="2024-09" db="EMBL/GenBank/DDBJ databases">
        <title>Novel species of the genus Pelomonas and Roseateles isolated from streams.</title>
        <authorList>
            <person name="Lu H."/>
        </authorList>
    </citation>
    <scope>NUCLEOTIDE SEQUENCE [LARGE SCALE GENOMIC DNA]</scope>
    <source>
        <strain evidence="1 2">BYS96W</strain>
    </source>
</reference>
<dbReference type="Proteomes" id="UP001606305">
    <property type="component" value="Unassembled WGS sequence"/>
</dbReference>
<accession>A0ABW7G2H6</accession>
<organism evidence="1 2">
    <name type="scientific">Pelomonas nitida</name>
    <dbReference type="NCBI Taxonomy" id="3299027"/>
    <lineage>
        <taxon>Bacteria</taxon>
        <taxon>Pseudomonadati</taxon>
        <taxon>Pseudomonadota</taxon>
        <taxon>Betaproteobacteria</taxon>
        <taxon>Burkholderiales</taxon>
        <taxon>Sphaerotilaceae</taxon>
        <taxon>Roseateles</taxon>
    </lineage>
</organism>
<evidence type="ECO:0000313" key="1">
    <source>
        <dbReference type="EMBL" id="MFG6456118.1"/>
    </source>
</evidence>
<dbReference type="RefSeq" id="WP_394486832.1">
    <property type="nucleotide sequence ID" value="NZ_JBIGIA010000003.1"/>
</dbReference>
<keyword evidence="2" id="KW-1185">Reference proteome</keyword>
<protein>
    <submittedName>
        <fullName evidence="1">Uncharacterized protein</fullName>
    </submittedName>
</protein>
<evidence type="ECO:0000313" key="2">
    <source>
        <dbReference type="Proteomes" id="UP001606305"/>
    </source>
</evidence>
<gene>
    <name evidence="1" type="ORF">ACG00X_04660</name>
</gene>
<comment type="caution">
    <text evidence="1">The sequence shown here is derived from an EMBL/GenBank/DDBJ whole genome shotgun (WGS) entry which is preliminary data.</text>
</comment>
<proteinExistence type="predicted"/>
<sequence length="692" mass="68820">MRQQHGAASLVLVLIAAIGLMALTARSLQAPAAAQKLQFTEHVATQAELNAWSGVSILSAAVANLTTPARLTPGPLTLAGVPDGIAVNYVGKVGSNLRFNVIGTSAGATSALAVVLRPFVGGGVTPSTPPNSYGTGQMYNGNTTLSGSVMYTGGGEPQNLSVLGGSLTLNGSVTGLNTVCATGDLSVSAAISANTLCSNGNILLEGAANAQRINAIGNVTLSGGAASSIGGIHSNGAVTLSGGSAYAGDVQATGSVAVTGGAASALNILTEGNINWTSTSSNAVSLSANGTVTYLPPSGDPVTDISAIGDVRVSAARNVYTQGTTTLTGNYGQGISGVLKSQGLLSGVQWGANGGARVASGTVGSITTPYPTGGVHVTVQNGYTVSVPRVVVPTVSTFTLTKPTVDAYTLRDQANLVFTGVDASGNPQVLARGIAGVPDGNYLIANNTTGPSKDWLCSTASGGNCSSTPLARVCKSYSDYNTCFSYSQGTWSMNGGNTALPLVLWFTGNLDVGTGRWVNTFIASGNITTSGQMVMFSPNYPAGSYTCQGVADDTNNLPALSAKGLSGSNYATQLCAGSPRLPTSAAVGNLSLVAGGIVNGVFSGGNITLGASSEVYGAILAGQYFSTGGATTVAGFTFAGKQGTGTGSNALGGSTKIVQNGGSQYYDPGTLPCTVNCSSGNAANNIIWVSPI</sequence>
<name>A0ABW7G2H6_9BURK</name>
<dbReference type="EMBL" id="JBIGIA010000003">
    <property type="protein sequence ID" value="MFG6456118.1"/>
    <property type="molecule type" value="Genomic_DNA"/>
</dbReference>